<sequence length="294" mass="31792">MRIIMAGASGYLGRALRGGLDDHDIVRLVRRSRRTDDEIPWDPYGDGLDSEVLKGADAVIDLCGAPIAGRRWNREYKDAIRRSRIIPTQEIAAAVAEAEVPVLLNASAVGWYGDTGGHEVDETAPHGSDFLGRTCAEWELAADAASEAGTRVVKLRTGHVIGRGSPLLAKMAPIFRLFLGGRFGDGRQAFPWISLDDWVSATIFLLENEVDGPVNMVGPTPVTNRHFTRALADALGRPAPWVIPGWAAKIAAGEAAVELLRGAKVVPKTLREAGFAFEHRTVEEALAEAFPRVD</sequence>
<comment type="caution">
    <text evidence="4">The sequence shown here is derived from an EMBL/GenBank/DDBJ whole genome shotgun (WGS) entry which is preliminary data.</text>
</comment>
<protein>
    <submittedName>
        <fullName evidence="4">TIGR01777 family oxidoreductase</fullName>
    </submittedName>
</protein>
<feature type="domain" description="DUF1731" evidence="3">
    <location>
        <begin position="243"/>
        <end position="288"/>
    </location>
</feature>
<evidence type="ECO:0000256" key="1">
    <source>
        <dbReference type="ARBA" id="ARBA00009353"/>
    </source>
</evidence>
<dbReference type="InterPro" id="IPR036291">
    <property type="entry name" value="NAD(P)-bd_dom_sf"/>
</dbReference>
<keyword evidence="5" id="KW-1185">Reference proteome</keyword>
<dbReference type="PANTHER" id="PTHR11092:SF0">
    <property type="entry name" value="EPIMERASE FAMILY PROTEIN SDR39U1"/>
    <property type="match status" value="1"/>
</dbReference>
<proteinExistence type="inferred from homology"/>
<dbReference type="Proteomes" id="UP001595823">
    <property type="component" value="Unassembled WGS sequence"/>
</dbReference>
<evidence type="ECO:0000259" key="3">
    <source>
        <dbReference type="Pfam" id="PF08338"/>
    </source>
</evidence>
<dbReference type="RefSeq" id="WP_380617974.1">
    <property type="nucleotide sequence ID" value="NZ_JBHSDK010000003.1"/>
</dbReference>
<dbReference type="NCBIfam" id="TIGR01777">
    <property type="entry name" value="yfcH"/>
    <property type="match status" value="1"/>
</dbReference>
<name>A0ABV8TUV5_9ACTN</name>
<dbReference type="Gene3D" id="3.40.50.720">
    <property type="entry name" value="NAD(P)-binding Rossmann-like Domain"/>
    <property type="match status" value="1"/>
</dbReference>
<dbReference type="Pfam" id="PF01370">
    <property type="entry name" value="Epimerase"/>
    <property type="match status" value="1"/>
</dbReference>
<gene>
    <name evidence="4" type="ORF">ACFPET_03400</name>
</gene>
<dbReference type="PANTHER" id="PTHR11092">
    <property type="entry name" value="SUGAR NUCLEOTIDE EPIMERASE RELATED"/>
    <property type="match status" value="1"/>
</dbReference>
<evidence type="ECO:0000259" key="2">
    <source>
        <dbReference type="Pfam" id="PF01370"/>
    </source>
</evidence>
<reference evidence="5" key="1">
    <citation type="journal article" date="2019" name="Int. J. Syst. Evol. Microbiol.">
        <title>The Global Catalogue of Microorganisms (GCM) 10K type strain sequencing project: providing services to taxonomists for standard genome sequencing and annotation.</title>
        <authorList>
            <consortium name="The Broad Institute Genomics Platform"/>
            <consortium name="The Broad Institute Genome Sequencing Center for Infectious Disease"/>
            <person name="Wu L."/>
            <person name="Ma J."/>
        </authorList>
    </citation>
    <scope>NUCLEOTIDE SEQUENCE [LARGE SCALE GENOMIC DNA]</scope>
    <source>
        <strain evidence="5">IBRC-M 10908</strain>
    </source>
</reference>
<dbReference type="EMBL" id="JBHSDK010000003">
    <property type="protein sequence ID" value="MFC4334238.1"/>
    <property type="molecule type" value="Genomic_DNA"/>
</dbReference>
<dbReference type="InterPro" id="IPR013549">
    <property type="entry name" value="DUF1731"/>
</dbReference>
<organism evidence="4 5">
    <name type="scientific">Salininema proteolyticum</name>
    <dbReference type="NCBI Taxonomy" id="1607685"/>
    <lineage>
        <taxon>Bacteria</taxon>
        <taxon>Bacillati</taxon>
        <taxon>Actinomycetota</taxon>
        <taxon>Actinomycetes</taxon>
        <taxon>Glycomycetales</taxon>
        <taxon>Glycomycetaceae</taxon>
        <taxon>Salininema</taxon>
    </lineage>
</organism>
<dbReference type="InterPro" id="IPR010099">
    <property type="entry name" value="SDR39U1"/>
</dbReference>
<evidence type="ECO:0000313" key="5">
    <source>
        <dbReference type="Proteomes" id="UP001595823"/>
    </source>
</evidence>
<dbReference type="SUPFAM" id="SSF51735">
    <property type="entry name" value="NAD(P)-binding Rossmann-fold domains"/>
    <property type="match status" value="1"/>
</dbReference>
<dbReference type="InterPro" id="IPR001509">
    <property type="entry name" value="Epimerase_deHydtase"/>
</dbReference>
<dbReference type="Pfam" id="PF08338">
    <property type="entry name" value="DUF1731"/>
    <property type="match status" value="1"/>
</dbReference>
<comment type="similarity">
    <text evidence="1">Belongs to the NAD(P)-dependent epimerase/dehydratase family. SDR39U1 subfamily.</text>
</comment>
<accession>A0ABV8TUV5</accession>
<feature type="domain" description="NAD-dependent epimerase/dehydratase" evidence="2">
    <location>
        <begin position="3"/>
        <end position="212"/>
    </location>
</feature>
<evidence type="ECO:0000313" key="4">
    <source>
        <dbReference type="EMBL" id="MFC4334238.1"/>
    </source>
</evidence>